<evidence type="ECO:0000259" key="2">
    <source>
        <dbReference type="PROSITE" id="PS50888"/>
    </source>
</evidence>
<dbReference type="GO" id="GO:0070888">
    <property type="term" value="F:E-box binding"/>
    <property type="evidence" value="ECO:0007669"/>
    <property type="project" value="TreeGrafter"/>
</dbReference>
<keyword evidence="4" id="KW-1185">Reference proteome</keyword>
<dbReference type="SUPFAM" id="SSF47459">
    <property type="entry name" value="HLH, helix-loop-helix DNA-binding domain"/>
    <property type="match status" value="1"/>
</dbReference>
<dbReference type="InterPro" id="IPR036638">
    <property type="entry name" value="HLH_DNA-bd_sf"/>
</dbReference>
<dbReference type="OrthoDB" id="10039134at2759"/>
<dbReference type="InterPro" id="IPR050359">
    <property type="entry name" value="bHLH_transcription_factors"/>
</dbReference>
<sequence length="330" mass="36819">MMDYEATYPTSMYPESGGATGTYEAMQSRALDSDLFYGQRDSSVVNGGVSVTSATIATSSPSTYAYNGATAATQTTTTIHWGIHDASIQPDYPCGVYYSTGVATTDLRDIQHTDSIQQQPPPQHHQQQQHTSQPQEPQIHPAQLTTLPEIHSHNHHHHHHHHAYSYNIHPHGQPTQNPHPHSTPNSTLTPTRVNPSTNYTGSDIYGESIKYHNMAHYHRPARTRSRQSNGHTDSSREGATERERTRMHMLNDAFDDLRRVVPKSNLSEHQKLSKIATLRLAIHYISALASILKSTGAEIKLIKDTTAIDGRGRRRTGRKRKITYDGIVKG</sequence>
<dbReference type="GO" id="GO:0045944">
    <property type="term" value="P:positive regulation of transcription by RNA polymerase II"/>
    <property type="evidence" value="ECO:0007669"/>
    <property type="project" value="TreeGrafter"/>
</dbReference>
<evidence type="ECO:0000313" key="3">
    <source>
        <dbReference type="EMBL" id="CAE1312773.1"/>
    </source>
</evidence>
<feature type="region of interest" description="Disordered" evidence="1">
    <location>
        <begin position="153"/>
        <end position="201"/>
    </location>
</feature>
<accession>A0A812DWW7</accession>
<dbReference type="GO" id="GO:0009653">
    <property type="term" value="P:anatomical structure morphogenesis"/>
    <property type="evidence" value="ECO:0007669"/>
    <property type="project" value="TreeGrafter"/>
</dbReference>
<feature type="region of interest" description="Disordered" evidence="1">
    <location>
        <begin position="115"/>
        <end position="138"/>
    </location>
</feature>
<dbReference type="EMBL" id="CAHIKZ030004601">
    <property type="protein sequence ID" value="CAE1312773.1"/>
    <property type="molecule type" value="Genomic_DNA"/>
</dbReference>
<dbReference type="Proteomes" id="UP000597762">
    <property type="component" value="Unassembled WGS sequence"/>
</dbReference>
<proteinExistence type="predicted"/>
<gene>
    <name evidence="3" type="ORF">SPHA_63986</name>
</gene>
<organism evidence="3 4">
    <name type="scientific">Acanthosepion pharaonis</name>
    <name type="common">Pharaoh cuttlefish</name>
    <name type="synonym">Sepia pharaonis</name>
    <dbReference type="NCBI Taxonomy" id="158019"/>
    <lineage>
        <taxon>Eukaryota</taxon>
        <taxon>Metazoa</taxon>
        <taxon>Spiralia</taxon>
        <taxon>Lophotrochozoa</taxon>
        <taxon>Mollusca</taxon>
        <taxon>Cephalopoda</taxon>
        <taxon>Coleoidea</taxon>
        <taxon>Decapodiformes</taxon>
        <taxon>Sepiida</taxon>
        <taxon>Sepiina</taxon>
        <taxon>Sepiidae</taxon>
        <taxon>Acanthosepion</taxon>
    </lineage>
</organism>
<feature type="compositionally biased region" description="Low complexity" evidence="1">
    <location>
        <begin position="124"/>
        <end position="138"/>
    </location>
</feature>
<feature type="compositionally biased region" description="Basic and acidic residues" evidence="1">
    <location>
        <begin position="233"/>
        <end position="242"/>
    </location>
</feature>
<name>A0A812DWW7_ACAPH</name>
<dbReference type="AlphaFoldDB" id="A0A812DWW7"/>
<reference evidence="3" key="1">
    <citation type="submission" date="2021-01" db="EMBL/GenBank/DDBJ databases">
        <authorList>
            <person name="Li R."/>
            <person name="Bekaert M."/>
        </authorList>
    </citation>
    <scope>NUCLEOTIDE SEQUENCE</scope>
    <source>
        <strain evidence="3">Farmed</strain>
    </source>
</reference>
<protein>
    <recommendedName>
        <fullName evidence="2">BHLH domain-containing protein</fullName>
    </recommendedName>
</protein>
<evidence type="ECO:0000256" key="1">
    <source>
        <dbReference type="SAM" id="MobiDB-lite"/>
    </source>
</evidence>
<dbReference type="Pfam" id="PF00010">
    <property type="entry name" value="HLH"/>
    <property type="match status" value="1"/>
</dbReference>
<comment type="caution">
    <text evidence="3">The sequence shown here is derived from an EMBL/GenBank/DDBJ whole genome shotgun (WGS) entry which is preliminary data.</text>
</comment>
<evidence type="ECO:0000313" key="4">
    <source>
        <dbReference type="Proteomes" id="UP000597762"/>
    </source>
</evidence>
<feature type="compositionally biased region" description="Polar residues" evidence="1">
    <location>
        <begin position="173"/>
        <end position="201"/>
    </location>
</feature>
<feature type="compositionally biased region" description="Basic residues" evidence="1">
    <location>
        <begin position="153"/>
        <end position="163"/>
    </location>
</feature>
<feature type="region of interest" description="Disordered" evidence="1">
    <location>
        <begin position="218"/>
        <end position="242"/>
    </location>
</feature>
<dbReference type="PANTHER" id="PTHR19290">
    <property type="entry name" value="BASIC HELIX-LOOP-HELIX PROTEIN NEUROGENIN-RELATED"/>
    <property type="match status" value="1"/>
</dbReference>
<dbReference type="GO" id="GO:0005634">
    <property type="term" value="C:nucleus"/>
    <property type="evidence" value="ECO:0007669"/>
    <property type="project" value="TreeGrafter"/>
</dbReference>
<dbReference type="GO" id="GO:0003700">
    <property type="term" value="F:DNA-binding transcription factor activity"/>
    <property type="evidence" value="ECO:0007669"/>
    <property type="project" value="TreeGrafter"/>
</dbReference>
<dbReference type="SMART" id="SM00353">
    <property type="entry name" value="HLH"/>
    <property type="match status" value="1"/>
</dbReference>
<dbReference type="PANTHER" id="PTHR19290:SF102">
    <property type="entry name" value="TRANSCRIPTION FACTOR ATOH8"/>
    <property type="match status" value="1"/>
</dbReference>
<dbReference type="InterPro" id="IPR011598">
    <property type="entry name" value="bHLH_dom"/>
</dbReference>
<feature type="domain" description="BHLH" evidence="2">
    <location>
        <begin position="234"/>
        <end position="288"/>
    </location>
</feature>
<dbReference type="Gene3D" id="4.10.280.10">
    <property type="entry name" value="Helix-loop-helix DNA-binding domain"/>
    <property type="match status" value="1"/>
</dbReference>
<dbReference type="GO" id="GO:0046983">
    <property type="term" value="F:protein dimerization activity"/>
    <property type="evidence" value="ECO:0007669"/>
    <property type="project" value="InterPro"/>
</dbReference>
<dbReference type="PROSITE" id="PS50888">
    <property type="entry name" value="BHLH"/>
    <property type="match status" value="1"/>
</dbReference>